<name>A0ABU3Y5X4_9SPHN</name>
<sequence length="57" mass="6102">MSGSNKNLIFTILAIIGGIVVLGWLLRLTFALLGPLLLIGVAVVLYMMFAKNKGGRL</sequence>
<protein>
    <submittedName>
        <fullName evidence="2">Uncharacterized protein</fullName>
    </submittedName>
</protein>
<evidence type="ECO:0000313" key="3">
    <source>
        <dbReference type="Proteomes" id="UP001273531"/>
    </source>
</evidence>
<dbReference type="RefSeq" id="WP_317225954.1">
    <property type="nucleotide sequence ID" value="NZ_JAWJEJ010000001.1"/>
</dbReference>
<dbReference type="Proteomes" id="UP001273531">
    <property type="component" value="Unassembled WGS sequence"/>
</dbReference>
<feature type="transmembrane region" description="Helical" evidence="1">
    <location>
        <begin position="32"/>
        <end position="49"/>
    </location>
</feature>
<evidence type="ECO:0000313" key="2">
    <source>
        <dbReference type="EMBL" id="MDV3456785.1"/>
    </source>
</evidence>
<keyword evidence="1" id="KW-0472">Membrane</keyword>
<organism evidence="2 3">
    <name type="scientific">Sphingomonas agrestis</name>
    <dbReference type="NCBI Taxonomy" id="3080540"/>
    <lineage>
        <taxon>Bacteria</taxon>
        <taxon>Pseudomonadati</taxon>
        <taxon>Pseudomonadota</taxon>
        <taxon>Alphaproteobacteria</taxon>
        <taxon>Sphingomonadales</taxon>
        <taxon>Sphingomonadaceae</taxon>
        <taxon>Sphingomonas</taxon>
    </lineage>
</organism>
<accession>A0ABU3Y5X4</accession>
<dbReference type="EMBL" id="JAWJEJ010000001">
    <property type="protein sequence ID" value="MDV3456785.1"/>
    <property type="molecule type" value="Genomic_DNA"/>
</dbReference>
<keyword evidence="3" id="KW-1185">Reference proteome</keyword>
<keyword evidence="1" id="KW-0812">Transmembrane</keyword>
<gene>
    <name evidence="2" type="ORF">RZN05_07295</name>
</gene>
<reference evidence="2 3" key="1">
    <citation type="submission" date="2023-10" db="EMBL/GenBank/DDBJ databases">
        <title>Sphingomonas sp. HF-S4 16S ribosomal RNA gene Genome sequencing and assembly.</title>
        <authorList>
            <person name="Lee H."/>
        </authorList>
    </citation>
    <scope>NUCLEOTIDE SEQUENCE [LARGE SCALE GENOMIC DNA]</scope>
    <source>
        <strain evidence="2 3">HF-S4</strain>
    </source>
</reference>
<comment type="caution">
    <text evidence="2">The sequence shown here is derived from an EMBL/GenBank/DDBJ whole genome shotgun (WGS) entry which is preliminary data.</text>
</comment>
<feature type="transmembrane region" description="Helical" evidence="1">
    <location>
        <begin position="7"/>
        <end position="26"/>
    </location>
</feature>
<evidence type="ECO:0000256" key="1">
    <source>
        <dbReference type="SAM" id="Phobius"/>
    </source>
</evidence>
<keyword evidence="1" id="KW-1133">Transmembrane helix</keyword>
<proteinExistence type="predicted"/>